<keyword evidence="4" id="KW-1185">Reference proteome</keyword>
<dbReference type="EMBL" id="JACKVH010000012">
    <property type="protein sequence ID" value="MCV7378064.1"/>
    <property type="molecule type" value="Genomic_DNA"/>
</dbReference>
<sequence>MLIAILNQSKLVSNADGAAMTQAIAKQVRMDVAPLWDRTAAAVIFYTHAKDVPPAAHGIARVDAIIDQPDGVLGYHTEDRGGKLWGVVAAEPELDNGGTPTKGDTPPSAILGGGYVVYAAAGAEHQRFGDESPGWPKEMKAGKFARTRRRLEQTGAMPARATA</sequence>
<dbReference type="Proteomes" id="UP001141650">
    <property type="component" value="Unassembled WGS sequence"/>
</dbReference>
<dbReference type="EMBL" id="MVHD01000002">
    <property type="protein sequence ID" value="OQZ93451.1"/>
    <property type="molecule type" value="Genomic_DNA"/>
</dbReference>
<protein>
    <submittedName>
        <fullName evidence="2">Uncharacterized protein</fullName>
    </submittedName>
</protein>
<organism evidence="2 5">
    <name type="scientific">Mycobacterium alsense</name>
    <dbReference type="NCBI Taxonomy" id="324058"/>
    <lineage>
        <taxon>Bacteria</taxon>
        <taxon>Bacillati</taxon>
        <taxon>Actinomycetota</taxon>
        <taxon>Actinomycetes</taxon>
        <taxon>Mycobacteriales</taxon>
        <taxon>Mycobacteriaceae</taxon>
        <taxon>Mycobacterium</taxon>
    </lineage>
</organism>
<evidence type="ECO:0000313" key="5">
    <source>
        <dbReference type="Proteomes" id="UP001141650"/>
    </source>
</evidence>
<gene>
    <name evidence="3" type="ORF">BST11_02160</name>
    <name evidence="2" type="ORF">H7K38_05275</name>
</gene>
<name>A0AA41XME2_9MYCO</name>
<evidence type="ECO:0000313" key="4">
    <source>
        <dbReference type="Proteomes" id="UP000192319"/>
    </source>
</evidence>
<comment type="caution">
    <text evidence="2">The sequence shown here is derived from an EMBL/GenBank/DDBJ whole genome shotgun (WGS) entry which is preliminary data.</text>
</comment>
<reference evidence="2" key="3">
    <citation type="journal article" date="2022" name="BMC Genomics">
        <title>Comparative genome analysis of mycobacteria focusing on tRNA and non-coding RNA.</title>
        <authorList>
            <person name="Behra P.R.K."/>
            <person name="Pettersson B.M.F."/>
            <person name="Ramesh M."/>
            <person name="Das S."/>
            <person name="Dasgupta S."/>
            <person name="Kirsebom L.A."/>
        </authorList>
    </citation>
    <scope>NUCLEOTIDE SEQUENCE</scope>
    <source>
        <strain evidence="2">CCUG 55640</strain>
    </source>
</reference>
<proteinExistence type="predicted"/>
<dbReference type="RefSeq" id="WP_083136368.1">
    <property type="nucleotide sequence ID" value="NZ_JACKVH010000012.1"/>
</dbReference>
<reference evidence="2" key="2">
    <citation type="submission" date="2020-07" db="EMBL/GenBank/DDBJ databases">
        <authorList>
            <person name="Pettersson B.M.F."/>
            <person name="Behra P.R.K."/>
            <person name="Ramesh M."/>
            <person name="Das S."/>
            <person name="Dasgupta S."/>
            <person name="Kirsebom L.A."/>
        </authorList>
    </citation>
    <scope>NUCLEOTIDE SEQUENCE</scope>
    <source>
        <strain evidence="2">CCUG 55640</strain>
    </source>
</reference>
<dbReference type="Proteomes" id="UP000192319">
    <property type="component" value="Unassembled WGS sequence"/>
</dbReference>
<feature type="region of interest" description="Disordered" evidence="1">
    <location>
        <begin position="127"/>
        <end position="163"/>
    </location>
</feature>
<evidence type="ECO:0000313" key="2">
    <source>
        <dbReference type="EMBL" id="MCV7378064.1"/>
    </source>
</evidence>
<reference evidence="3 4" key="1">
    <citation type="submission" date="2017-02" db="EMBL/GenBank/DDBJ databases">
        <title>The new phylogeny of genus Mycobacterium.</title>
        <authorList>
            <person name="Tortoli E."/>
            <person name="Trovato A."/>
            <person name="Cirillo D.M."/>
        </authorList>
    </citation>
    <scope>NUCLEOTIDE SEQUENCE [LARGE SCALE GENOMIC DNA]</scope>
    <source>
        <strain evidence="3 4">DSM 45230</strain>
    </source>
</reference>
<evidence type="ECO:0000313" key="3">
    <source>
        <dbReference type="EMBL" id="OQZ93451.1"/>
    </source>
</evidence>
<evidence type="ECO:0000256" key="1">
    <source>
        <dbReference type="SAM" id="MobiDB-lite"/>
    </source>
</evidence>
<dbReference type="AlphaFoldDB" id="A0AA41XME2"/>
<accession>A0AA41XME2</accession>